<proteinExistence type="predicted"/>
<keyword evidence="2" id="KW-0479">Metal-binding</keyword>
<name>A0A9J9LET8_RHIWR</name>
<evidence type="ECO:0000256" key="6">
    <source>
        <dbReference type="ARBA" id="ARBA00023014"/>
    </source>
</evidence>
<keyword evidence="11" id="KW-1185">Reference proteome</keyword>
<dbReference type="InterPro" id="IPR046667">
    <property type="entry name" value="DUF6537"/>
</dbReference>
<evidence type="ECO:0000313" key="11">
    <source>
        <dbReference type="Proteomes" id="UP000001989"/>
    </source>
</evidence>
<dbReference type="InterPro" id="IPR002869">
    <property type="entry name" value="Pyrv_flavodox_OxRed_cen"/>
</dbReference>
<evidence type="ECO:0000256" key="4">
    <source>
        <dbReference type="ARBA" id="ARBA00023002"/>
    </source>
</evidence>
<reference evidence="10 11" key="1">
    <citation type="journal article" date="2010" name="J. Bacteriol.">
        <title>Genome sequence of the dioxin-mineralizing bacterium Sphingomonas wittichii RW1.</title>
        <authorList>
            <person name="Miller T.R."/>
            <person name="Delcher A.L."/>
            <person name="Salzberg S.L."/>
            <person name="Saunders E."/>
            <person name="Detter J.C."/>
            <person name="Halden R.U."/>
        </authorList>
    </citation>
    <scope>NUCLEOTIDE SEQUENCE [LARGE SCALE GENOMIC DNA]</scope>
    <source>
        <strain evidence="11">DSM 6014 / CCUG 31198 / JCM 15750 / NBRC 105917 / EY 4224 / RW1</strain>
    </source>
</reference>
<dbReference type="InterPro" id="IPR009014">
    <property type="entry name" value="Transketo_C/PFOR_II"/>
</dbReference>
<evidence type="ECO:0000256" key="3">
    <source>
        <dbReference type="ARBA" id="ARBA00022982"/>
    </source>
</evidence>
<dbReference type="SUPFAM" id="SSF52518">
    <property type="entry name" value="Thiamin diphosphate-binding fold (THDP-binding)"/>
    <property type="match status" value="2"/>
</dbReference>
<evidence type="ECO:0000313" key="10">
    <source>
        <dbReference type="EMBL" id="ABQ69380.1"/>
    </source>
</evidence>
<dbReference type="InterPro" id="IPR011766">
    <property type="entry name" value="TPP_enzyme_TPP-bd"/>
</dbReference>
<keyword evidence="6" id="KW-0411">Iron-sulfur</keyword>
<evidence type="ECO:0000256" key="1">
    <source>
        <dbReference type="ARBA" id="ARBA00022448"/>
    </source>
</evidence>
<dbReference type="InterPro" id="IPR019752">
    <property type="entry name" value="Pyrv/ketoisovalerate_OxRed_cat"/>
</dbReference>
<dbReference type="GO" id="GO:0030976">
    <property type="term" value="F:thiamine pyrophosphate binding"/>
    <property type="evidence" value="ECO:0007669"/>
    <property type="project" value="InterPro"/>
</dbReference>
<accession>A0A9J9LET8</accession>
<keyword evidence="5" id="KW-0408">Iron</keyword>
<feature type="domain" description="DUF6537" evidence="9">
    <location>
        <begin position="952"/>
        <end position="1151"/>
    </location>
</feature>
<keyword evidence="4" id="KW-0560">Oxidoreductase</keyword>
<evidence type="ECO:0000259" key="8">
    <source>
        <dbReference type="Pfam" id="PF02775"/>
    </source>
</evidence>
<evidence type="ECO:0000259" key="9">
    <source>
        <dbReference type="Pfam" id="PF20169"/>
    </source>
</evidence>
<dbReference type="SUPFAM" id="SSF53323">
    <property type="entry name" value="Pyruvate-ferredoxin oxidoreductase, PFOR, domain III"/>
    <property type="match status" value="1"/>
</dbReference>
<organism evidence="10 11">
    <name type="scientific">Rhizorhabdus wittichii (strain DSM 6014 / CCUG 31198 / JCM 15750 / NBRC 105917 / EY 4224 / RW1)</name>
    <name type="common">Sphingomonas wittichii</name>
    <dbReference type="NCBI Taxonomy" id="392499"/>
    <lineage>
        <taxon>Bacteria</taxon>
        <taxon>Pseudomonadati</taxon>
        <taxon>Pseudomonadota</taxon>
        <taxon>Alphaproteobacteria</taxon>
        <taxon>Sphingomonadales</taxon>
        <taxon>Sphingomonadaceae</taxon>
        <taxon>Rhizorhabdus</taxon>
    </lineage>
</organism>
<dbReference type="Pfam" id="PF20169">
    <property type="entry name" value="DUF6537"/>
    <property type="match status" value="1"/>
</dbReference>
<dbReference type="Pfam" id="PF01558">
    <property type="entry name" value="POR"/>
    <property type="match status" value="1"/>
</dbReference>
<dbReference type="InterPro" id="IPR029061">
    <property type="entry name" value="THDP-binding"/>
</dbReference>
<dbReference type="Gene3D" id="3.40.920.10">
    <property type="entry name" value="Pyruvate-ferredoxin oxidoreductase, PFOR, domain III"/>
    <property type="match status" value="1"/>
</dbReference>
<dbReference type="PANTHER" id="PTHR48084:SF3">
    <property type="entry name" value="SUBUNIT OF PYRUVATE:FLAVODOXIN OXIDOREDUCTASE"/>
    <property type="match status" value="1"/>
</dbReference>
<dbReference type="CDD" id="cd07034">
    <property type="entry name" value="TPP_PYR_PFOR_IOR-alpha_like"/>
    <property type="match status" value="1"/>
</dbReference>
<dbReference type="NCBIfam" id="NF009589">
    <property type="entry name" value="PRK13030.1"/>
    <property type="match status" value="1"/>
</dbReference>
<keyword evidence="2" id="KW-0004">4Fe-4S</keyword>
<feature type="domain" description="Thiamine pyrophosphate enzyme TPP-binding" evidence="8">
    <location>
        <begin position="464"/>
        <end position="548"/>
    </location>
</feature>
<gene>
    <name evidence="10" type="ordered locus">Swit_3030</name>
</gene>
<dbReference type="Proteomes" id="UP000001989">
    <property type="component" value="Chromosome"/>
</dbReference>
<feature type="domain" description="Pyruvate/ketoisovalerate oxidoreductase catalytic" evidence="7">
    <location>
        <begin position="739"/>
        <end position="926"/>
    </location>
</feature>
<keyword evidence="3" id="KW-0249">Electron transport</keyword>
<dbReference type="GO" id="GO:0045333">
    <property type="term" value="P:cellular respiration"/>
    <property type="evidence" value="ECO:0007669"/>
    <property type="project" value="UniProtKB-ARBA"/>
</dbReference>
<dbReference type="Pfam" id="PF02775">
    <property type="entry name" value="TPP_enzyme_C"/>
    <property type="match status" value="1"/>
</dbReference>
<evidence type="ECO:0000259" key="7">
    <source>
        <dbReference type="Pfam" id="PF01558"/>
    </source>
</evidence>
<dbReference type="EMBL" id="CP000699">
    <property type="protein sequence ID" value="ABQ69380.1"/>
    <property type="molecule type" value="Genomic_DNA"/>
</dbReference>
<dbReference type="SUPFAM" id="SSF52922">
    <property type="entry name" value="TK C-terminal domain-like"/>
    <property type="match status" value="1"/>
</dbReference>
<evidence type="ECO:0000256" key="5">
    <source>
        <dbReference type="ARBA" id="ARBA00023004"/>
    </source>
</evidence>
<protein>
    <submittedName>
        <fullName evidence="10">Pyruvate ferredoxin/flavodoxin oxidoreductase</fullName>
    </submittedName>
</protein>
<dbReference type="InterPro" id="IPR002880">
    <property type="entry name" value="Pyrv_Fd/Flavodoxin_OxRdtase_N"/>
</dbReference>
<dbReference type="KEGG" id="swi:Swit_3030"/>
<evidence type="ECO:0000256" key="2">
    <source>
        <dbReference type="ARBA" id="ARBA00022485"/>
    </source>
</evidence>
<dbReference type="GO" id="GO:0044281">
    <property type="term" value="P:small molecule metabolic process"/>
    <property type="evidence" value="ECO:0007669"/>
    <property type="project" value="UniProtKB-ARBA"/>
</dbReference>
<keyword evidence="10" id="KW-0670">Pyruvate</keyword>
<keyword evidence="1" id="KW-0813">Transport</keyword>
<dbReference type="AlphaFoldDB" id="A0A9J9LET8"/>
<dbReference type="GO" id="GO:0051539">
    <property type="term" value="F:4 iron, 4 sulfur cluster binding"/>
    <property type="evidence" value="ECO:0007669"/>
    <property type="project" value="UniProtKB-KW"/>
</dbReference>
<dbReference type="Gene3D" id="3.40.50.970">
    <property type="match status" value="1"/>
</dbReference>
<dbReference type="InterPro" id="IPR051457">
    <property type="entry name" value="2-oxoacid:Fd_oxidoreductase"/>
</dbReference>
<dbReference type="PANTHER" id="PTHR48084">
    <property type="entry name" value="2-OXOGLUTARATE OXIDOREDUCTASE SUBUNIT KORB-RELATED"/>
    <property type="match status" value="1"/>
</dbReference>
<sequence length="1169" mass="125783">MAASPLLSRLKETAVVTPAEPRNTAVSLDDKWTVDRGRIVINGTQAIARTLLAQRELDRRRGLSTAGFITGYRGSPLGNVDMTLWSIGDRLSAAGIVFQPGVNEDIAATAVHGSQQIDAVPGARHDGVFAAWYGKGPGVDRSGDAFKHGNYAGAHAKGGVLLFYGDDHGGKSSTVAHQSEQAIAASLIPSLYPANVQEILEFGLLGFAMSRYSGSWIAMKCVNEIAEQTATIDIDLPAFDPALPAMDGVGEVSIGQGVFNPLGDESLVLDHRLPRVHAFVRGNKIDRTVFRAGKPRLGIVTAGKSYGDVCAALALLGLDETSASEAGISLYKVGCIWPLEPIGLVAFAKGHDAILVVEEKKSFLEQQIAEIIVNDPQRPMLFGKRDEEGRSLFSSNLPLEPAGIARVIAERLGRLGQAIDGAPMPSTDGAPVDADLPKRSPFFCSGCPHNRSTRVPEGSTSMTGIGCHTMAHFVRPKEALLPTQMGGEGGNWLGLAPFTDTKHIFQNMGDGTYYHSGLLAIRAAVAARVNITYKILYNDAVAMTGGQPVDGPISVAEIARQVRDEGVSKVWLLSDDPMRHRGNRELPAEVIIGHRDELDRVQRALRDMPGCTVLIYEQTCAAEKRRRRKRGTFPDPAKRQFIAKSVCEGCGDCSVQSTCVSLMPVDTAFGRKREIDQSSCNKDYSCVEGFCPSFVTIHGAEPRKPETVALGQDLFAGLPDPVPAPIAGASYNLMIAGIGGTGVVTVGALLGMAAHIEGLAMSLFDMTGLSQKNGAVFSHVRISRRPEDIHAQRLGAGEADLVMAFDLVAALSPEAATTFSIGRTRAIANAAVAPTVAFQFQRDFAADPKLLLARLRRGIAQDGLATVDASMLALAILGDTIGANLFLVGMAAQRGLLPIPIAAIERAIELNGVAISFNLRALRLGRLFAADPDRVTALVPVPERQAEEDMSLDALITHRGAHLTDYQDARLADRYRALVDRVGRREAEVAPASQALTRAVARNHARLLAYKDEYEVARLLSQPALLDEIRRTFADGGRIAFNLAPPLFAKVGLNGRPGKRELGAWMIPAMRLLARFRAIRGRWYDPFGQTAERRMERALIGDYEALVDRVLDRLHPGNLGEATTLLSLADEIRGFGPVKAAAVHSYRERLAEAEEQFSRDSRAPTRRAG</sequence>
<dbReference type="NCBIfam" id="NF009588">
    <property type="entry name" value="PRK13029.1"/>
    <property type="match status" value="1"/>
</dbReference>
<dbReference type="GO" id="GO:0016625">
    <property type="term" value="F:oxidoreductase activity, acting on the aldehyde or oxo group of donors, iron-sulfur protein as acceptor"/>
    <property type="evidence" value="ECO:0007669"/>
    <property type="project" value="UniProtKB-ARBA"/>
</dbReference>